<sequence length="486" mass="55092">MKVIVALLVALVSASPLNATQLPATGSGALARELQPFLDVIPIGKIFEISKAYLAQDREFQIAVELFRSNESKQWVQEIEQNFEFKKMLDYMQNSGLDIKLLVNRFNKALGIPSVISRIKTFFAPHIMITGGIEGYVHDIGSLIPIDEFEQLYEEKIANSKVFKDFMHEMSSAEHISLYVSIFSNKHYQNLEQQAANVGINRNYFQVSAPLILILSTVIKSINLIELQLSLASPVYKMHQDTTCCYNRSRRKLQTIKANQKRREVSKMKAIAALLVVLVAASPLNAFKVPATGSGDLARDFQQFVDITPIDEILAVSKAYLAQDKQFQTAIKLVRSSESKQWVQDVEKAPEYKMLLDFIQERGFDIKLVTNNFNKALGIPPLVSRIRAYSTPYRNITGGIQGYIYDIGRLLSMDKFSQIYEDRIANSKAFRDFVHEVISAKYLNFYLSVFSNKHFQNLEQQAANSGIDRNYFHVFAPLLLVTSTVI</sequence>
<dbReference type="PANTHER" id="PTHR21163">
    <property type="entry name" value="PROTEIN G12"/>
    <property type="match status" value="1"/>
</dbReference>
<evidence type="ECO:0000256" key="1">
    <source>
        <dbReference type="SAM" id="SignalP"/>
    </source>
</evidence>
<feature type="signal peptide" evidence="1">
    <location>
        <begin position="1"/>
        <end position="19"/>
    </location>
</feature>
<protein>
    <submittedName>
        <fullName evidence="3">Uncharacterized protein LOC117204537</fullName>
    </submittedName>
</protein>
<evidence type="ECO:0000313" key="3">
    <source>
        <dbReference type="RefSeq" id="XP_033297930.1"/>
    </source>
</evidence>
<dbReference type="RefSeq" id="XP_033297930.1">
    <property type="nucleotide sequence ID" value="XM_033442039.1"/>
</dbReference>
<organism evidence="2 3">
    <name type="scientific">Bombus bifarius</name>
    <dbReference type="NCBI Taxonomy" id="103933"/>
    <lineage>
        <taxon>Eukaryota</taxon>
        <taxon>Metazoa</taxon>
        <taxon>Ecdysozoa</taxon>
        <taxon>Arthropoda</taxon>
        <taxon>Hexapoda</taxon>
        <taxon>Insecta</taxon>
        <taxon>Pterygota</taxon>
        <taxon>Neoptera</taxon>
        <taxon>Endopterygota</taxon>
        <taxon>Hymenoptera</taxon>
        <taxon>Apocrita</taxon>
        <taxon>Aculeata</taxon>
        <taxon>Apoidea</taxon>
        <taxon>Anthophila</taxon>
        <taxon>Apidae</taxon>
        <taxon>Bombus</taxon>
        <taxon>Pyrobombus</taxon>
    </lineage>
</organism>
<reference evidence="3" key="1">
    <citation type="submission" date="2025-08" db="UniProtKB">
        <authorList>
            <consortium name="RefSeq"/>
        </authorList>
    </citation>
    <scope>IDENTIFICATION</scope>
    <source>
        <tissue evidence="3">Muscle</tissue>
    </source>
</reference>
<dbReference type="GeneID" id="117204537"/>
<dbReference type="Pfam" id="PF06757">
    <property type="entry name" value="Ins_allergen_rp"/>
    <property type="match status" value="2"/>
</dbReference>
<dbReference type="Proteomes" id="UP000515164">
    <property type="component" value="Unplaced"/>
</dbReference>
<dbReference type="InterPro" id="IPR010629">
    <property type="entry name" value="Ins_allergen"/>
</dbReference>
<gene>
    <name evidence="3" type="primary">LOC117204537</name>
</gene>
<feature type="chain" id="PRO_5027670772" evidence="1">
    <location>
        <begin position="20"/>
        <end position="486"/>
    </location>
</feature>
<name>A0A6P8M5N4_9HYME</name>
<keyword evidence="1" id="KW-0732">Signal</keyword>
<evidence type="ECO:0000313" key="2">
    <source>
        <dbReference type="Proteomes" id="UP000515164"/>
    </source>
</evidence>
<proteinExistence type="predicted"/>
<dbReference type="KEGG" id="bbif:117204537"/>
<dbReference type="PANTHER" id="PTHR21163:SF0">
    <property type="entry name" value="GH08205P-RELATED"/>
    <property type="match status" value="1"/>
</dbReference>
<keyword evidence="2" id="KW-1185">Reference proteome</keyword>
<dbReference type="AlphaFoldDB" id="A0A6P8M5N4"/>
<accession>A0A6P8M5N4</accession>